<name>A0A0D2HPK9_CLAB1</name>
<dbReference type="GeneID" id="27699562"/>
<dbReference type="HOGENOM" id="CLU_1927366_0_0_1"/>
<dbReference type="OrthoDB" id="10507857at2759"/>
<dbReference type="RefSeq" id="XP_016619454.1">
    <property type="nucleotide sequence ID" value="XM_016764372.1"/>
</dbReference>
<keyword evidence="3" id="KW-1185">Reference proteome</keyword>
<dbReference type="VEuPathDB" id="FungiDB:Z519_06634"/>
<dbReference type="EMBL" id="KN846988">
    <property type="protein sequence ID" value="KIW92785.1"/>
    <property type="molecule type" value="Genomic_DNA"/>
</dbReference>
<reference evidence="2" key="1">
    <citation type="submission" date="2015-01" db="EMBL/GenBank/DDBJ databases">
        <title>The Genome Sequence of Cladophialophora bantiana CBS 173.52.</title>
        <authorList>
            <consortium name="The Broad Institute Genomics Platform"/>
            <person name="Cuomo C."/>
            <person name="de Hoog S."/>
            <person name="Gorbushina A."/>
            <person name="Stielow B."/>
            <person name="Teixiera M."/>
            <person name="Abouelleil A."/>
            <person name="Chapman S.B."/>
            <person name="Priest M."/>
            <person name="Young S.K."/>
            <person name="Wortman J."/>
            <person name="Nusbaum C."/>
            <person name="Birren B."/>
        </authorList>
    </citation>
    <scope>NUCLEOTIDE SEQUENCE [LARGE SCALE GENOMIC DNA]</scope>
    <source>
        <strain evidence="2">CBS 173.52</strain>
    </source>
</reference>
<dbReference type="AlphaFoldDB" id="A0A0D2HPK9"/>
<protein>
    <submittedName>
        <fullName evidence="2">Uncharacterized protein</fullName>
    </submittedName>
</protein>
<gene>
    <name evidence="2" type="ORF">Z519_06634</name>
</gene>
<feature type="transmembrane region" description="Helical" evidence="1">
    <location>
        <begin position="100"/>
        <end position="120"/>
    </location>
</feature>
<dbReference type="Proteomes" id="UP000053789">
    <property type="component" value="Unassembled WGS sequence"/>
</dbReference>
<proteinExistence type="predicted"/>
<evidence type="ECO:0000256" key="1">
    <source>
        <dbReference type="SAM" id="Phobius"/>
    </source>
</evidence>
<keyword evidence="1" id="KW-0472">Membrane</keyword>
<accession>A0A0D2HPK9</accession>
<evidence type="ECO:0000313" key="2">
    <source>
        <dbReference type="EMBL" id="KIW92785.1"/>
    </source>
</evidence>
<evidence type="ECO:0000313" key="3">
    <source>
        <dbReference type="Proteomes" id="UP000053789"/>
    </source>
</evidence>
<sequence length="138" mass="15752">MPRLRRQSCQISDGAAAIDNPMLSTNARPAEEPVENQILDRATRTTVARSRTREDGGNIYRPEKVHYPIYEIKLGIHRINYLSRPMTEEAMWRKMPSLRLCVLLCDLALLGLVFCFVLLLRSLLTQLLAADANRITDE</sequence>
<keyword evidence="1" id="KW-0812">Transmembrane</keyword>
<keyword evidence="1" id="KW-1133">Transmembrane helix</keyword>
<organism evidence="2 3">
    <name type="scientific">Cladophialophora bantiana (strain ATCC 10958 / CBS 173.52 / CDC B-1940 / NIH 8579)</name>
    <name type="common">Xylohypha bantiana</name>
    <dbReference type="NCBI Taxonomy" id="1442370"/>
    <lineage>
        <taxon>Eukaryota</taxon>
        <taxon>Fungi</taxon>
        <taxon>Dikarya</taxon>
        <taxon>Ascomycota</taxon>
        <taxon>Pezizomycotina</taxon>
        <taxon>Eurotiomycetes</taxon>
        <taxon>Chaetothyriomycetidae</taxon>
        <taxon>Chaetothyriales</taxon>
        <taxon>Herpotrichiellaceae</taxon>
        <taxon>Cladophialophora</taxon>
    </lineage>
</organism>